<comment type="caution">
    <text evidence="1">The sequence shown here is derived from an EMBL/GenBank/DDBJ whole genome shotgun (WGS) entry which is preliminary data.</text>
</comment>
<organism evidence="1 2">
    <name type="scientific">Xanthomonas campestris pv. phaseoli</name>
    <dbReference type="NCBI Taxonomy" id="317013"/>
    <lineage>
        <taxon>Bacteria</taxon>
        <taxon>Pseudomonadati</taxon>
        <taxon>Pseudomonadota</taxon>
        <taxon>Gammaproteobacteria</taxon>
        <taxon>Lysobacterales</taxon>
        <taxon>Lysobacteraceae</taxon>
        <taxon>Xanthomonas</taxon>
    </lineage>
</organism>
<dbReference type="AlphaFoldDB" id="A0A7Z7NGJ8"/>
<dbReference type="Proteomes" id="UP000234345">
    <property type="component" value="Unassembled WGS sequence"/>
</dbReference>
<accession>A0A7Z7NGJ8</accession>
<name>A0A7Z7NGJ8_XANCH</name>
<evidence type="ECO:0000313" key="2">
    <source>
        <dbReference type="Proteomes" id="UP000234345"/>
    </source>
</evidence>
<proteinExistence type="predicted"/>
<gene>
    <name evidence="1" type="ORF">XFF6991_30138</name>
</gene>
<dbReference type="RefSeq" id="WP_101898391.1">
    <property type="nucleotide sequence ID" value="NZ_OCZC01000056.1"/>
</dbReference>
<protein>
    <submittedName>
        <fullName evidence="1">Uncharacterized protein</fullName>
    </submittedName>
</protein>
<dbReference type="EMBL" id="OCZC01000056">
    <property type="protein sequence ID" value="SOO23818.1"/>
    <property type="molecule type" value="Genomic_DNA"/>
</dbReference>
<reference evidence="1 2" key="1">
    <citation type="submission" date="2017-10" db="EMBL/GenBank/DDBJ databases">
        <authorList>
            <person name="Regsiter A."/>
            <person name="William W."/>
        </authorList>
    </citation>
    <scope>NUCLEOTIDE SEQUENCE [LARGE SCALE GENOMIC DNA]</scope>
    <source>
        <strain evidence="1 2">CFBP6991</strain>
    </source>
</reference>
<sequence>MNDDSPQDQLISHGEMHGWRLEVWKPGFWLDTYDYRIRPVPRGSEPVDADAHCGGCGFQTVEAAKAAALQDFQQKMRLGHLKPRLGYK</sequence>
<evidence type="ECO:0000313" key="1">
    <source>
        <dbReference type="EMBL" id="SOO23818.1"/>
    </source>
</evidence>